<feature type="domain" description="DUF6997" evidence="2">
    <location>
        <begin position="108"/>
        <end position="290"/>
    </location>
</feature>
<reference evidence="4 5" key="1">
    <citation type="submission" date="2018-08" db="EMBL/GenBank/DDBJ databases">
        <title>Lactobacillus suantsai sp. nov., isolated from traditional fermented suan-tsai in Taiwan.</title>
        <authorList>
            <person name="Huang C.-H."/>
        </authorList>
    </citation>
    <scope>NUCLEOTIDE SEQUENCE [LARGE SCALE GENOMIC DNA]</scope>
    <source>
        <strain evidence="4 5">BCRC 12945</strain>
    </source>
</reference>
<sequence length="508" mass="59210">MGKKFKLHYALESYNKRNNKPSYAWEILFKKYDIVNEIETHGYYDIKTDQMMRNNEVIQLWQRDHAGVSIPDNRNILKFDFSADLPNIFKGYRLQIMPLGGNTYRIAPFQMYHQLKNEDVPVIPMASPFKIASLDFNHVTTEPNAQTVAEVTGMLAYVFHDLNPANRMVVSTLSGKNNIRNIKFNVQNVLDKQPITFDIETWQAEIDGVYESEESILIIESKMKFPKDFNIRQLFIPRLLIEQIMTKLQQRKDVYAGYFVKTKDIYIFTIYKFTDLMDMNSIKLQRQYKFSLPDDPTHVFTIEGPKRQATPLKSVADIQDFIEEISVQQDYPRYSNGAIISFPQANNLQIALDYLELLDGPASYTTINDESVPRVGAEAFVDAFKYDRRQYNYYLNWLGYLGFVDREAKTGRPVVTTAGRNLREANLNQRNRILIYAMAQHLSSRETLHRLLNQQKVTNDYLIQVIQQEMQNVPARSRITKSTLPRRISSVKSMCKQVLAQMQVFDRS</sequence>
<protein>
    <submittedName>
        <fullName evidence="4">Uncharacterized protein</fullName>
    </submittedName>
</protein>
<comment type="caution">
    <text evidence="4">The sequence shown here is derived from an EMBL/GenBank/DDBJ whole genome shotgun (WGS) entry which is preliminary data.</text>
</comment>
<evidence type="ECO:0000313" key="5">
    <source>
        <dbReference type="Proteomes" id="UP000290602"/>
    </source>
</evidence>
<dbReference type="EMBL" id="QXIL01000008">
    <property type="protein sequence ID" value="RXI78767.1"/>
    <property type="molecule type" value="Genomic_DNA"/>
</dbReference>
<dbReference type="Pfam" id="PF22515">
    <property type="entry name" value="DUF6996"/>
    <property type="match status" value="1"/>
</dbReference>
<organism evidence="4 5">
    <name type="scientific">Levilactobacillus suantsaii</name>
    <dbReference type="NCBI Taxonomy" id="2292255"/>
    <lineage>
        <taxon>Bacteria</taxon>
        <taxon>Bacillati</taxon>
        <taxon>Bacillota</taxon>
        <taxon>Bacilli</taxon>
        <taxon>Lactobacillales</taxon>
        <taxon>Lactobacillaceae</taxon>
        <taxon>Levilactobacillus</taxon>
    </lineage>
</organism>
<dbReference type="Pfam" id="PF22518">
    <property type="entry name" value="DUF6997"/>
    <property type="match status" value="1"/>
</dbReference>
<dbReference type="Pfam" id="PF23871">
    <property type="entry name" value="DUF7226"/>
    <property type="match status" value="1"/>
</dbReference>
<evidence type="ECO:0000259" key="3">
    <source>
        <dbReference type="Pfam" id="PF23871"/>
    </source>
</evidence>
<name>A0A4Q0VKD1_9LACO</name>
<keyword evidence="5" id="KW-1185">Reference proteome</keyword>
<feature type="domain" description="DUF6996" evidence="1">
    <location>
        <begin position="23"/>
        <end position="106"/>
    </location>
</feature>
<dbReference type="Proteomes" id="UP000290602">
    <property type="component" value="Unassembled WGS sequence"/>
</dbReference>
<dbReference type="OrthoDB" id="9774819at2"/>
<dbReference type="RefSeq" id="WP_129032434.1">
    <property type="nucleotide sequence ID" value="NZ_QXIL01000008.1"/>
</dbReference>
<gene>
    <name evidence="4" type="ORF">DXH47_05895</name>
</gene>
<proteinExistence type="predicted"/>
<evidence type="ECO:0000313" key="4">
    <source>
        <dbReference type="EMBL" id="RXI78767.1"/>
    </source>
</evidence>
<dbReference type="InterPro" id="IPR054266">
    <property type="entry name" value="DUF6997"/>
</dbReference>
<evidence type="ECO:0000259" key="2">
    <source>
        <dbReference type="Pfam" id="PF22518"/>
    </source>
</evidence>
<evidence type="ECO:0000259" key="1">
    <source>
        <dbReference type="Pfam" id="PF22515"/>
    </source>
</evidence>
<dbReference type="AlphaFoldDB" id="A0A4Q0VKD1"/>
<dbReference type="InterPro" id="IPR055650">
    <property type="entry name" value="DUF7226"/>
</dbReference>
<feature type="domain" description="DUF7226" evidence="3">
    <location>
        <begin position="380"/>
        <end position="500"/>
    </location>
</feature>
<dbReference type="InterPro" id="IPR054265">
    <property type="entry name" value="DUF6996"/>
</dbReference>
<accession>A0A4Q0VKD1</accession>